<sequence length="713" mass="77875">MATVPPRRPFGAVILPRTLVSAAPASAVPDATAPSVTPEPPRAPREWPDELGSPPSADPLVRERAYELVGLLARTVAMARAEGERKMGFLDLMRRAAREGLLIEPRFKSGKPTHVNGLVYRTCSVSASGSELGQVRVEGKVVAFKYRDLAAFGVRPLQPEEADQAQAIVTDFEAECVRRAVSERRIDYGEAEAEYRWMPRYGRQGKEDALDQVRLDAVWVEESRPLRFTVLRRHYDGPLATTMTAGGRRALNIPRGAGKLQQPNSNPAEFPEATIERAQDNPRWTLFDARPVALENSVEALAECMSTQIRPDELIITGAPIDPRNATAVHRFSSDFRGQTPVFRAQTSTFFFADVDGWTAPNGLDVIADRAEVARRYADELLHPAFRGVDLFVQLSASAGLHAVGQKVVPDPTPGDPNRARTIKYYRLMSADERRGGAAKLHIACCLSRPLDDGQRKLLMQYVQAVKGLSIRQGAPDTTLAQCIQQHYVHVDWRGMPDPYAAERNTLVRGEHRVVDVDAIDWSEVQRVVAAWECQGKVAEAAFERQQIQAAGDARYDGAVGAVRRHLLLAGDGAAPNGATLQGFRRPMIAAIATGVRVGLSRDTVRGLVDEALTSAPGAHDREGDIADYLSKFDREWEAAERKFGNGANHRDDYASQTGGEDVEDASLDRIEAAAAAFGRSILAAVRPAAVPPGRRPFGAVAPRPPRAPGQDV</sequence>
<feature type="signal peptide" evidence="2">
    <location>
        <begin position="1"/>
        <end position="27"/>
    </location>
</feature>
<dbReference type="AlphaFoldDB" id="A0A6L3B263"/>
<feature type="compositionally biased region" description="Basic and acidic residues" evidence="1">
    <location>
        <begin position="644"/>
        <end position="654"/>
    </location>
</feature>
<evidence type="ECO:0000256" key="1">
    <source>
        <dbReference type="SAM" id="MobiDB-lite"/>
    </source>
</evidence>
<comment type="caution">
    <text evidence="3">The sequence shown here is derived from an EMBL/GenBank/DDBJ whole genome shotgun (WGS) entry which is preliminary data.</text>
</comment>
<dbReference type="Proteomes" id="UP000476837">
    <property type="component" value="Unassembled WGS sequence"/>
</dbReference>
<dbReference type="RefSeq" id="WP_149164731.1">
    <property type="nucleotide sequence ID" value="NZ_QOKV01000005.1"/>
</dbReference>
<evidence type="ECO:0000313" key="4">
    <source>
        <dbReference type="Proteomes" id="UP000476837"/>
    </source>
</evidence>
<gene>
    <name evidence="3" type="ORF">DS837_10695</name>
</gene>
<accession>A0A6L3B263</accession>
<organism evidence="3 4">
    <name type="scientific">Azospirillum brasilense</name>
    <dbReference type="NCBI Taxonomy" id="192"/>
    <lineage>
        <taxon>Bacteria</taxon>
        <taxon>Pseudomonadati</taxon>
        <taxon>Pseudomonadota</taxon>
        <taxon>Alphaproteobacteria</taxon>
        <taxon>Rhodospirillales</taxon>
        <taxon>Azospirillaceae</taxon>
        <taxon>Azospirillum</taxon>
    </lineage>
</organism>
<protein>
    <submittedName>
        <fullName evidence="3">Uncharacterized protein</fullName>
    </submittedName>
</protein>
<proteinExistence type="predicted"/>
<dbReference type="EMBL" id="QOKV01000005">
    <property type="protein sequence ID" value="KAA0686159.1"/>
    <property type="molecule type" value="Genomic_DNA"/>
</dbReference>
<reference evidence="3 4" key="1">
    <citation type="submission" date="2018-07" db="EMBL/GenBank/DDBJ databases">
        <title>Genome sequence of Roseomonas fauriae ATCC 49958.</title>
        <authorList>
            <person name="Sant'Anna F.H."/>
            <person name="Baldani J.I."/>
            <person name="Zilli J.E."/>
            <person name="Reis V.M."/>
            <person name="Hartmann A."/>
            <person name="Cruz L."/>
            <person name="de Souza E.M."/>
            <person name="de Oliveira Pedrosa F."/>
            <person name="Passaglia L.M.P."/>
        </authorList>
    </citation>
    <scope>NUCLEOTIDE SEQUENCE [LARGE SCALE GENOMIC DNA]</scope>
    <source>
        <strain evidence="3 4">ATCC 49958</strain>
    </source>
</reference>
<name>A0A6L3B263_AZOBR</name>
<feature type="compositionally biased region" description="Pro residues" evidence="1">
    <location>
        <begin position="703"/>
        <end position="713"/>
    </location>
</feature>
<keyword evidence="2" id="KW-0732">Signal</keyword>
<feature type="region of interest" description="Disordered" evidence="1">
    <location>
        <begin position="25"/>
        <end position="58"/>
    </location>
</feature>
<evidence type="ECO:0000256" key="2">
    <source>
        <dbReference type="SAM" id="SignalP"/>
    </source>
</evidence>
<feature type="compositionally biased region" description="Low complexity" evidence="1">
    <location>
        <begin position="25"/>
        <end position="36"/>
    </location>
</feature>
<feature type="chain" id="PRO_5026966978" evidence="2">
    <location>
        <begin position="28"/>
        <end position="713"/>
    </location>
</feature>
<feature type="region of interest" description="Disordered" evidence="1">
    <location>
        <begin position="689"/>
        <end position="713"/>
    </location>
</feature>
<evidence type="ECO:0000313" key="3">
    <source>
        <dbReference type="EMBL" id="KAA0686159.1"/>
    </source>
</evidence>
<feature type="region of interest" description="Disordered" evidence="1">
    <location>
        <begin position="644"/>
        <end position="663"/>
    </location>
</feature>